<dbReference type="EMBL" id="JABFAB010000002">
    <property type="protein sequence ID" value="MBA0641038.1"/>
    <property type="molecule type" value="Genomic_DNA"/>
</dbReference>
<keyword evidence="2" id="KW-1185">Reference proteome</keyword>
<gene>
    <name evidence="1" type="ORF">Goklo_025633</name>
</gene>
<feature type="non-terminal residue" evidence="1">
    <location>
        <position position="120"/>
    </location>
</feature>
<comment type="caution">
    <text evidence="1">The sequence shown here is derived from an EMBL/GenBank/DDBJ whole genome shotgun (WGS) entry which is preliminary data.</text>
</comment>
<accession>A0A7J8TS42</accession>
<dbReference type="Proteomes" id="UP000593573">
    <property type="component" value="Unassembled WGS sequence"/>
</dbReference>
<sequence length="120" mass="13069">FLSIIEVYYDISFNKPLAKSVATSTSDFGKVESLSVSASIKVEFGASTLSESSPTELLIFSTSLSIPDIKFRKKPVIIPSGPEDATSSKAFSFSPTTNWIENTKTIENTTKETFAILFIS</sequence>
<evidence type="ECO:0000313" key="2">
    <source>
        <dbReference type="Proteomes" id="UP000593573"/>
    </source>
</evidence>
<organism evidence="1 2">
    <name type="scientific">Gossypium klotzschianum</name>
    <dbReference type="NCBI Taxonomy" id="34286"/>
    <lineage>
        <taxon>Eukaryota</taxon>
        <taxon>Viridiplantae</taxon>
        <taxon>Streptophyta</taxon>
        <taxon>Embryophyta</taxon>
        <taxon>Tracheophyta</taxon>
        <taxon>Spermatophyta</taxon>
        <taxon>Magnoliopsida</taxon>
        <taxon>eudicotyledons</taxon>
        <taxon>Gunneridae</taxon>
        <taxon>Pentapetalae</taxon>
        <taxon>rosids</taxon>
        <taxon>malvids</taxon>
        <taxon>Malvales</taxon>
        <taxon>Malvaceae</taxon>
        <taxon>Malvoideae</taxon>
        <taxon>Gossypium</taxon>
    </lineage>
</organism>
<dbReference type="AlphaFoldDB" id="A0A7J8TS42"/>
<protein>
    <submittedName>
        <fullName evidence="1">Uncharacterized protein</fullName>
    </submittedName>
</protein>
<proteinExistence type="predicted"/>
<name>A0A7J8TS42_9ROSI</name>
<evidence type="ECO:0000313" key="1">
    <source>
        <dbReference type="EMBL" id="MBA0641038.1"/>
    </source>
</evidence>
<reference evidence="1 2" key="1">
    <citation type="journal article" date="2019" name="Genome Biol. Evol.">
        <title>Insights into the evolution of the New World diploid cottons (Gossypium, subgenus Houzingenia) based on genome sequencing.</title>
        <authorList>
            <person name="Grover C.E."/>
            <person name="Arick M.A. 2nd"/>
            <person name="Thrash A."/>
            <person name="Conover J.L."/>
            <person name="Sanders W.S."/>
            <person name="Peterson D.G."/>
            <person name="Frelichowski J.E."/>
            <person name="Scheffler J.A."/>
            <person name="Scheffler B.E."/>
            <person name="Wendel J.F."/>
        </authorList>
    </citation>
    <scope>NUCLEOTIDE SEQUENCE [LARGE SCALE GENOMIC DNA]</scope>
    <source>
        <strain evidence="1">57</strain>
        <tissue evidence="1">Leaf</tissue>
    </source>
</reference>